<dbReference type="OrthoDB" id="5329403at2759"/>
<reference evidence="2" key="1">
    <citation type="journal article" date="2021" name="Nat. Commun.">
        <title>Genetic determinants of endophytism in the Arabidopsis root mycobiome.</title>
        <authorList>
            <person name="Mesny F."/>
            <person name="Miyauchi S."/>
            <person name="Thiergart T."/>
            <person name="Pickel B."/>
            <person name="Atanasova L."/>
            <person name="Karlsson M."/>
            <person name="Huettel B."/>
            <person name="Barry K.W."/>
            <person name="Haridas S."/>
            <person name="Chen C."/>
            <person name="Bauer D."/>
            <person name="Andreopoulos W."/>
            <person name="Pangilinan J."/>
            <person name="LaButti K."/>
            <person name="Riley R."/>
            <person name="Lipzen A."/>
            <person name="Clum A."/>
            <person name="Drula E."/>
            <person name="Henrissat B."/>
            <person name="Kohler A."/>
            <person name="Grigoriev I.V."/>
            <person name="Martin F.M."/>
            <person name="Hacquard S."/>
        </authorList>
    </citation>
    <scope>NUCLEOTIDE SEQUENCE</scope>
    <source>
        <strain evidence="2">MPI-CAGE-AT-0147</strain>
    </source>
</reference>
<dbReference type="Proteomes" id="UP000738349">
    <property type="component" value="Unassembled WGS sequence"/>
</dbReference>
<proteinExistence type="predicted"/>
<evidence type="ECO:0008006" key="4">
    <source>
        <dbReference type="Google" id="ProtNLM"/>
    </source>
</evidence>
<evidence type="ECO:0000313" key="2">
    <source>
        <dbReference type="EMBL" id="KAH7175411.1"/>
    </source>
</evidence>
<feature type="compositionally biased region" description="Low complexity" evidence="1">
    <location>
        <begin position="158"/>
        <end position="172"/>
    </location>
</feature>
<evidence type="ECO:0000256" key="1">
    <source>
        <dbReference type="SAM" id="MobiDB-lite"/>
    </source>
</evidence>
<organism evidence="2 3">
    <name type="scientific">Dactylonectria macrodidyma</name>
    <dbReference type="NCBI Taxonomy" id="307937"/>
    <lineage>
        <taxon>Eukaryota</taxon>
        <taxon>Fungi</taxon>
        <taxon>Dikarya</taxon>
        <taxon>Ascomycota</taxon>
        <taxon>Pezizomycotina</taxon>
        <taxon>Sordariomycetes</taxon>
        <taxon>Hypocreomycetidae</taxon>
        <taxon>Hypocreales</taxon>
        <taxon>Nectriaceae</taxon>
        <taxon>Dactylonectria</taxon>
    </lineage>
</organism>
<feature type="region of interest" description="Disordered" evidence="1">
    <location>
        <begin position="360"/>
        <end position="409"/>
    </location>
</feature>
<sequence>MAPANGSGKPRRHGGSKLAQPPKPVVPAIPLPHVKRQAAAAAAASVATNSPPPTVLRSETKLTNGSATSKVKKESKAAPASSAASVAAPAVVMPPVKLANDSQVTNGTETNDSAPILAFFANPFLALEVASVSEQASTSPSQLDDPAKATANSDNLDQPTAAPKATARAQAPEYIAEKPNGAAGKTEVKPHRGKVTRPGERRSNTDISTIADHPTAKHPTKVRPPSAVSPSRYQMPPSFQPANRPLAMTLNGDLPRAHRPHVPSGPPHMHHPHPSNGSIHFGTFHGSTSSSPAPPLSGGIAPPPGIPGPDSRPPYMPHGANGFPPMMPYGADMMPVNTFDNYGRPSMAYGPMDSYPPYGSNFGPSTPHSFHDSQTSHPEDNGVYGQYPSGPAQNGIARHGDDSPNHPGRMFGRPDPRMMPNLGLPPHMIPSTDEADGLVGHMRQHFAALEFADCVLELRYADARAPPVRLPGHRIVLSRSTELAGLIAQQFSQPRSGSSSLPTLLLETKSKWIRSDSFYLAAQRLYGLPLFSIPPPPAGMKQSDAESAAERLDFALSYAAAGHILHWESVMRRGCEIALQLINWQTMERALEFALEDHVDMGSHDTYKYGEGSRAILNEIVSFIINNMAPNFILDTSVGEPEHLRRLPPYPTPPATPNFPKHSPPAIAHGSSLKMGRNRRSQHITGIQFGDLSIADGKNPALENQEASQLALPPSQAIISRVLLNLPFAHLKMVLESPGPNSANGWSNTEHRHRVIKDVVAERERRRLHAVDAIRDGRVAGWELMSKQLSTPEPRYFDQWTAPLGWLEEILPYGNPEGPTLARMWSPLKGPQNGTKAEYP</sequence>
<feature type="compositionally biased region" description="Low complexity" evidence="1">
    <location>
        <begin position="286"/>
        <end position="300"/>
    </location>
</feature>
<protein>
    <recommendedName>
        <fullName evidence="4">BTB domain-containing protein</fullName>
    </recommendedName>
</protein>
<comment type="caution">
    <text evidence="2">The sequence shown here is derived from an EMBL/GenBank/DDBJ whole genome shotgun (WGS) entry which is preliminary data.</text>
</comment>
<feature type="region of interest" description="Disordered" evidence="1">
    <location>
        <begin position="41"/>
        <end position="93"/>
    </location>
</feature>
<feature type="region of interest" description="Disordered" evidence="1">
    <location>
        <begin position="256"/>
        <end position="319"/>
    </location>
</feature>
<accession>A0A9P9FSW1</accession>
<name>A0A9P9FSW1_9HYPO</name>
<feature type="region of interest" description="Disordered" evidence="1">
    <location>
        <begin position="1"/>
        <end position="29"/>
    </location>
</feature>
<dbReference type="EMBL" id="JAGMUV010000001">
    <property type="protein sequence ID" value="KAH7175411.1"/>
    <property type="molecule type" value="Genomic_DNA"/>
</dbReference>
<feature type="compositionally biased region" description="Low complexity" evidence="1">
    <location>
        <begin position="77"/>
        <end position="93"/>
    </location>
</feature>
<dbReference type="AlphaFoldDB" id="A0A9P9FSW1"/>
<feature type="region of interest" description="Disordered" evidence="1">
    <location>
        <begin position="136"/>
        <end position="241"/>
    </location>
</feature>
<feature type="compositionally biased region" description="Pro residues" evidence="1">
    <location>
        <begin position="301"/>
        <end position="316"/>
    </location>
</feature>
<keyword evidence="3" id="KW-1185">Reference proteome</keyword>
<feature type="compositionally biased region" description="Polar residues" evidence="1">
    <location>
        <begin position="362"/>
        <end position="376"/>
    </location>
</feature>
<gene>
    <name evidence="2" type="ORF">EDB81DRAFT_673686</name>
</gene>
<evidence type="ECO:0000313" key="3">
    <source>
        <dbReference type="Proteomes" id="UP000738349"/>
    </source>
</evidence>